<gene>
    <name evidence="1" type="ORF">H2199_004191</name>
</gene>
<comment type="caution">
    <text evidence="1">The sequence shown here is derived from an EMBL/GenBank/DDBJ whole genome shotgun (WGS) entry which is preliminary data.</text>
</comment>
<reference evidence="1" key="1">
    <citation type="submission" date="2022-10" db="EMBL/GenBank/DDBJ databases">
        <title>Culturing micro-colonial fungi from biological soil crusts in the Mojave desert and describing Neophaeococcomyces mojavensis, and introducing the new genera and species Taxawa tesnikishii.</title>
        <authorList>
            <person name="Kurbessoian T."/>
            <person name="Stajich J.E."/>
        </authorList>
    </citation>
    <scope>NUCLEOTIDE SEQUENCE</scope>
    <source>
        <strain evidence="1">JES_115</strain>
    </source>
</reference>
<evidence type="ECO:0000313" key="1">
    <source>
        <dbReference type="EMBL" id="KAJ9643512.1"/>
    </source>
</evidence>
<protein>
    <submittedName>
        <fullName evidence="1">Uncharacterized protein</fullName>
    </submittedName>
</protein>
<evidence type="ECO:0000313" key="2">
    <source>
        <dbReference type="Proteomes" id="UP001172680"/>
    </source>
</evidence>
<keyword evidence="2" id="KW-1185">Reference proteome</keyword>
<proteinExistence type="predicted"/>
<dbReference type="EMBL" id="JAPDRP010000011">
    <property type="protein sequence ID" value="KAJ9643512.1"/>
    <property type="molecule type" value="Genomic_DNA"/>
</dbReference>
<accession>A0ACC2Z6Y1</accession>
<dbReference type="Proteomes" id="UP001172680">
    <property type="component" value="Unassembled WGS sequence"/>
</dbReference>
<organism evidence="1 2">
    <name type="scientific">Coniosporium tulheliwenetii</name>
    <dbReference type="NCBI Taxonomy" id="3383036"/>
    <lineage>
        <taxon>Eukaryota</taxon>
        <taxon>Fungi</taxon>
        <taxon>Dikarya</taxon>
        <taxon>Ascomycota</taxon>
        <taxon>Pezizomycotina</taxon>
        <taxon>Dothideomycetes</taxon>
        <taxon>Dothideomycetes incertae sedis</taxon>
        <taxon>Coniosporium</taxon>
    </lineage>
</organism>
<sequence length="231" mass="25964">MDDQKFREVLTTYIAGASAWSAFAFKFVKSSGRSVRESSRYMDLSHILFNCVQMITSSLLNIRNWMKNQTISLATAEDTGGRAPKCRSRRELPGQSAGTARFKVTEATIPRIRALVECIPNAEFGYRDWKLLDTWVKNIRWAHTAYAAMLADLMTFDPMLALPDSGELVGLIFCFHKGPLLAGFCYVRDGYDKGTFGKEAYKTLQGAREDLACKLLDTEIEKKGVEDGLFD</sequence>
<name>A0ACC2Z6Y1_9PEZI</name>